<protein>
    <recommendedName>
        <fullName evidence="1">Dit-like phage tail protein N-terminal domain-containing protein</fullName>
    </recommendedName>
</protein>
<feature type="domain" description="Dit-like phage tail protein N-terminal" evidence="1">
    <location>
        <begin position="45"/>
        <end position="169"/>
    </location>
</feature>
<dbReference type="AlphaFoldDB" id="D4XRP5"/>
<dbReference type="HOGENOM" id="CLU_120394_0_0_6"/>
<evidence type="ECO:0000259" key="1">
    <source>
        <dbReference type="Pfam" id="PF21821"/>
    </source>
</evidence>
<gene>
    <name evidence="2" type="ORF">HMP0015_2387</name>
</gene>
<proteinExistence type="predicted"/>
<evidence type="ECO:0000313" key="3">
    <source>
        <dbReference type="Proteomes" id="UP000003085"/>
    </source>
</evidence>
<evidence type="ECO:0000313" key="2">
    <source>
        <dbReference type="EMBL" id="EFF82105.1"/>
    </source>
</evidence>
<organism evidence="2 3">
    <name type="scientific">Acinetobacter haemolyticus ATCC 19194</name>
    <dbReference type="NCBI Taxonomy" id="707232"/>
    <lineage>
        <taxon>Bacteria</taxon>
        <taxon>Pseudomonadati</taxon>
        <taxon>Pseudomonadota</taxon>
        <taxon>Gammaproteobacteria</taxon>
        <taxon>Moraxellales</taxon>
        <taxon>Moraxellaceae</taxon>
        <taxon>Acinetobacter</taxon>
    </lineage>
</organism>
<reference evidence="3" key="1">
    <citation type="submission" date="2010-03" db="EMBL/GenBank/DDBJ databases">
        <title>Complete sequence of Mobiluncus curtisii ATCC 43063.</title>
        <authorList>
            <person name="Muzny D."/>
            <person name="Qin X."/>
            <person name="Deng J."/>
            <person name="Jiang H."/>
            <person name="Liu Y."/>
            <person name="Qu J."/>
            <person name="Song X.-Z."/>
            <person name="Zhang L."/>
            <person name="Thornton R."/>
            <person name="Coyle M."/>
            <person name="Francisco L."/>
            <person name="Jackson L."/>
            <person name="Javaid M."/>
            <person name="Korchina V."/>
            <person name="Kovar C."/>
            <person name="Mata R."/>
            <person name="Mathew T."/>
            <person name="Ngo R."/>
            <person name="Nguyen L."/>
            <person name="Nguyen N."/>
            <person name="Okwuonu G."/>
            <person name="Ongeri F."/>
            <person name="Pham C."/>
            <person name="Simmons D."/>
            <person name="Wilczek-Boney K."/>
            <person name="Hale W."/>
            <person name="Jakkamsetti A."/>
            <person name="Pham P."/>
            <person name="Ruth R."/>
            <person name="San Lucas F."/>
            <person name="Warren J."/>
            <person name="Zhang J."/>
            <person name="Zhao Z."/>
            <person name="Zhou C."/>
            <person name="Zhu D."/>
            <person name="Lee S."/>
            <person name="Bess C."/>
            <person name="Blankenburg K."/>
            <person name="Forbes L."/>
            <person name="Fu Q."/>
            <person name="Gubbala S."/>
            <person name="Hirani K."/>
            <person name="Jayaseelan J.C."/>
            <person name="Lara F."/>
            <person name="Munidasa M."/>
            <person name="Palculict T."/>
            <person name="Patil S."/>
            <person name="Pu L.-L."/>
            <person name="Saada N."/>
            <person name="Tang L."/>
            <person name="Weissenberger G."/>
            <person name="Zhu Y."/>
            <person name="Hemphill L."/>
            <person name="Shang Y."/>
            <person name="Youmans B."/>
            <person name="Ayvaz T."/>
            <person name="Ross M."/>
            <person name="Santibanez J."/>
            <person name="Aqrawi P."/>
            <person name="Gross S."/>
            <person name="Joshi V."/>
            <person name="Fowler G."/>
            <person name="Nazareth L."/>
            <person name="Reid J."/>
            <person name="Worley K."/>
            <person name="Petrosino J."/>
            <person name="Highlander S."/>
            <person name="Gibbs R."/>
            <person name="Gibbs R."/>
        </authorList>
    </citation>
    <scope>NUCLEOTIDE SEQUENCE [LARGE SCALE GENOMIC DNA]</scope>
    <source>
        <strain evidence="3">ATCC 19194</strain>
    </source>
</reference>
<dbReference type="Pfam" id="PF21821">
    <property type="entry name" value="Dit_like"/>
    <property type="match status" value="1"/>
</dbReference>
<dbReference type="EMBL" id="ADMT01000188">
    <property type="protein sequence ID" value="EFF82105.1"/>
    <property type="molecule type" value="Genomic_DNA"/>
</dbReference>
<sequence>MSEIMAIGTLIDGALGTVMPIPNSEILGSLLLSGRGRTIMGLFADVTVEEKHKDEMKITEHPTEVGAAISDHAYKEPPEVMMKVGWSESAGTLNGFLGDTILGGNTSLTIVYQTLLQLQEQAVPLIISTGKRLYTNMLIKSLGCTTDLQTENVLMIDITFKKVLMVSTKMSFIAIEDQASPEATADVADGGTVQPKEVSESVLGKVVGGAQVGGGWEFKNPFGGS</sequence>
<comment type="caution">
    <text evidence="2">The sequence shown here is derived from an EMBL/GenBank/DDBJ whole genome shotgun (WGS) entry which is preliminary data.</text>
</comment>
<accession>D4XRP5</accession>
<dbReference type="Proteomes" id="UP000003085">
    <property type="component" value="Unassembled WGS sequence"/>
</dbReference>
<dbReference type="InterPro" id="IPR048494">
    <property type="entry name" value="Dit-like_N"/>
</dbReference>
<name>D4XRP5_ACIHA</name>